<gene>
    <name evidence="2" type="ORF">PACLA_8A001891</name>
</gene>
<accession>A0A7D9EGE9</accession>
<name>A0A7D9EGE9_PARCT</name>
<proteinExistence type="predicted"/>
<evidence type="ECO:0000313" key="2">
    <source>
        <dbReference type="EMBL" id="CAB4006708.1"/>
    </source>
</evidence>
<dbReference type="EMBL" id="CACRXK020005578">
    <property type="protein sequence ID" value="CAB4006708.1"/>
    <property type="molecule type" value="Genomic_DNA"/>
</dbReference>
<reference evidence="2" key="1">
    <citation type="submission" date="2020-04" db="EMBL/GenBank/DDBJ databases">
        <authorList>
            <person name="Alioto T."/>
            <person name="Alioto T."/>
            <person name="Gomez Garrido J."/>
        </authorList>
    </citation>
    <scope>NUCLEOTIDE SEQUENCE</scope>
    <source>
        <strain evidence="2">A484AB</strain>
    </source>
</reference>
<comment type="caution">
    <text evidence="2">The sequence shown here is derived from an EMBL/GenBank/DDBJ whole genome shotgun (WGS) entry which is preliminary data.</text>
</comment>
<organism evidence="2 3">
    <name type="scientific">Paramuricea clavata</name>
    <name type="common">Red gorgonian</name>
    <name type="synonym">Violescent sea-whip</name>
    <dbReference type="NCBI Taxonomy" id="317549"/>
    <lineage>
        <taxon>Eukaryota</taxon>
        <taxon>Metazoa</taxon>
        <taxon>Cnidaria</taxon>
        <taxon>Anthozoa</taxon>
        <taxon>Octocorallia</taxon>
        <taxon>Malacalcyonacea</taxon>
        <taxon>Plexauridae</taxon>
        <taxon>Paramuricea</taxon>
    </lineage>
</organism>
<feature type="non-terminal residue" evidence="2">
    <location>
        <position position="1"/>
    </location>
</feature>
<dbReference type="Proteomes" id="UP001152795">
    <property type="component" value="Unassembled WGS sequence"/>
</dbReference>
<dbReference type="AlphaFoldDB" id="A0A7D9EGE9"/>
<feature type="compositionally biased region" description="Acidic residues" evidence="1">
    <location>
        <begin position="29"/>
        <end position="45"/>
    </location>
</feature>
<sequence>TALIENELVPNTSQPELDSDPIDKHSSSDEEYQSDVSDLESDEGINGDRGELITLSSNKP</sequence>
<keyword evidence="3" id="KW-1185">Reference proteome</keyword>
<feature type="region of interest" description="Disordered" evidence="1">
    <location>
        <begin position="1"/>
        <end position="60"/>
    </location>
</feature>
<evidence type="ECO:0000256" key="1">
    <source>
        <dbReference type="SAM" id="MobiDB-lite"/>
    </source>
</evidence>
<evidence type="ECO:0000313" key="3">
    <source>
        <dbReference type="Proteomes" id="UP001152795"/>
    </source>
</evidence>
<protein>
    <submittedName>
        <fullName evidence="2">Uncharacterized protein</fullName>
    </submittedName>
</protein>